<organism evidence="2 3">
    <name type="scientific">Dyella thiooxydans</name>
    <dbReference type="NCBI Taxonomy" id="445710"/>
    <lineage>
        <taxon>Bacteria</taxon>
        <taxon>Pseudomonadati</taxon>
        <taxon>Pseudomonadota</taxon>
        <taxon>Gammaproteobacteria</taxon>
        <taxon>Lysobacterales</taxon>
        <taxon>Rhodanobacteraceae</taxon>
        <taxon>Dyella</taxon>
    </lineage>
</organism>
<evidence type="ECO:0000313" key="3">
    <source>
        <dbReference type="Proteomes" id="UP000077255"/>
    </source>
</evidence>
<evidence type="ECO:0000313" key="2">
    <source>
        <dbReference type="EMBL" id="AND68533.1"/>
    </source>
</evidence>
<dbReference type="KEGG" id="dtx:ATSB10_10790"/>
<protein>
    <submittedName>
        <fullName evidence="2">Uncharacterized protein</fullName>
    </submittedName>
</protein>
<gene>
    <name evidence="2" type="ORF">ATSB10_10790</name>
</gene>
<sequence>MDIGHVGKGPDSKKRKVGTPQRPDLRIGGSPSSRRKPGSSDFSASKALDDRLRRC</sequence>
<proteinExistence type="predicted"/>
<dbReference type="AlphaFoldDB" id="A0A160MYU4"/>
<keyword evidence="3" id="KW-1185">Reference proteome</keyword>
<dbReference type="Proteomes" id="UP000077255">
    <property type="component" value="Chromosome"/>
</dbReference>
<accession>A0A160MYU4</accession>
<feature type="region of interest" description="Disordered" evidence="1">
    <location>
        <begin position="1"/>
        <end position="55"/>
    </location>
</feature>
<name>A0A160MYU4_9GAMM</name>
<reference evidence="2 3" key="1">
    <citation type="submission" date="2016-02" db="EMBL/GenBank/DDBJ databases">
        <title>Complete genome sequencing and analysis of ATSB10, Dyella thiooxydans isolated from rhizosphere soil of sunflower (Helianthus annuus L.).</title>
        <authorList>
            <person name="Lee Y."/>
            <person name="Hwangbo K."/>
            <person name="Chung H."/>
            <person name="Yoo J."/>
            <person name="Kim K.Y."/>
            <person name="Sa T.M."/>
            <person name="Um Y."/>
            <person name="Madhaiyan M."/>
        </authorList>
    </citation>
    <scope>NUCLEOTIDE SEQUENCE [LARGE SCALE GENOMIC DNA]</scope>
    <source>
        <strain evidence="2 3">ATSB10</strain>
    </source>
</reference>
<dbReference type="EMBL" id="CP014841">
    <property type="protein sequence ID" value="AND68533.1"/>
    <property type="molecule type" value="Genomic_DNA"/>
</dbReference>
<evidence type="ECO:0000256" key="1">
    <source>
        <dbReference type="SAM" id="MobiDB-lite"/>
    </source>
</evidence>